<keyword evidence="2" id="KW-1185">Reference proteome</keyword>
<accession>A0A343TJR6</accession>
<organism evidence="1 2">
    <name type="scientific">Halalkaliarchaeum desulfuricum</name>
    <dbReference type="NCBI Taxonomy" id="2055893"/>
    <lineage>
        <taxon>Archaea</taxon>
        <taxon>Methanobacteriati</taxon>
        <taxon>Methanobacteriota</taxon>
        <taxon>Stenosarchaea group</taxon>
        <taxon>Halobacteria</taxon>
        <taxon>Halobacteriales</taxon>
        <taxon>Haloferacaceae</taxon>
        <taxon>Halalkaliarchaeum</taxon>
    </lineage>
</organism>
<dbReference type="Pfam" id="PF12974">
    <property type="entry name" value="Phosphonate-bd"/>
    <property type="match status" value="1"/>
</dbReference>
<dbReference type="Gene3D" id="3.40.190.10">
    <property type="entry name" value="Periplasmic binding protein-like II"/>
    <property type="match status" value="2"/>
</dbReference>
<dbReference type="Proteomes" id="UP000263012">
    <property type="component" value="Chromosome"/>
</dbReference>
<protein>
    <submittedName>
        <fullName evidence="1">Phosphonate transport system substrate-binding protein</fullName>
    </submittedName>
</protein>
<evidence type="ECO:0000313" key="1">
    <source>
        <dbReference type="EMBL" id="AUX09338.1"/>
    </source>
</evidence>
<dbReference type="NCBIfam" id="TIGR01409">
    <property type="entry name" value="TAT_signal_seq"/>
    <property type="match status" value="1"/>
</dbReference>
<dbReference type="KEGG" id="hdf:AArcSl_1710"/>
<reference evidence="2" key="1">
    <citation type="submission" date="2017-11" db="EMBL/GenBank/DDBJ databases">
        <title>Phenotypic and genomic properties of facultatively anaerobic sulfur-reducing natronoarchaea from hypersaline soda lakes.</title>
        <authorList>
            <person name="Sorokin D.Y."/>
            <person name="Kublanov I.V."/>
            <person name="Roman P."/>
            <person name="Sinninghe Damste J.S."/>
            <person name="Golyshin P.N."/>
            <person name="Rojo D."/>
            <person name="Ciordia S."/>
            <person name="Mena M.D.C."/>
            <person name="Ferrer M."/>
            <person name="Messina E."/>
            <person name="Smedile F."/>
            <person name="La Spada G."/>
            <person name="La Cono V."/>
            <person name="Yakimov M.M."/>
        </authorList>
    </citation>
    <scope>NUCLEOTIDE SEQUENCE [LARGE SCALE GENOMIC DNA]</scope>
    <source>
        <strain evidence="2">AArc-Sl</strain>
    </source>
</reference>
<dbReference type="InterPro" id="IPR019546">
    <property type="entry name" value="TAT_signal_bac_arc"/>
</dbReference>
<dbReference type="EMBL" id="CP025066">
    <property type="protein sequence ID" value="AUX09338.1"/>
    <property type="molecule type" value="Genomic_DNA"/>
</dbReference>
<sequence>MSKIYTDVENLEHRKPFNSGVIFGDMSGRPQWSGDRRTFIKTTGAAGVAGLTGFAGCLGGEAADIQLVLNPAEAGVDIQVQYRPLIEYIESEAEVSINTERTAGYTETVTAMRDGQAEISGVSPGAVPATDPEIFDIIGMRVAFGSAQYYSTITTTFDSPVDELADISELDEPEVNFADALSVSGTLVPMSMLVDAGVDVGNAPDGDPPDFDPNYSDHQTSREQMVQREDIVAAGQGAFQSAPWIEQEQFDEHSEDFADISSEYPDAGSRIGDEHDELQLLALSDPIPRAPMVARADWDDPVREDVEEAMLTAPDSAFQHDEEVDEDEELWFTGIVEADRSDYEPIQLIIDNLAIEFEDLI</sequence>
<dbReference type="AlphaFoldDB" id="A0A343TJR6"/>
<dbReference type="SUPFAM" id="SSF53850">
    <property type="entry name" value="Periplasmic binding protein-like II"/>
    <property type="match status" value="1"/>
</dbReference>
<dbReference type="PANTHER" id="PTHR35841">
    <property type="entry name" value="PHOSPHONATES-BINDING PERIPLASMIC PROTEIN"/>
    <property type="match status" value="1"/>
</dbReference>
<dbReference type="PANTHER" id="PTHR35841:SF1">
    <property type="entry name" value="PHOSPHONATES-BINDING PERIPLASMIC PROTEIN"/>
    <property type="match status" value="1"/>
</dbReference>
<gene>
    <name evidence="1" type="primary">phnD2</name>
    <name evidence="1" type="ORF">AArcSl_1710</name>
</gene>
<evidence type="ECO:0000313" key="2">
    <source>
        <dbReference type="Proteomes" id="UP000263012"/>
    </source>
</evidence>
<proteinExistence type="predicted"/>
<name>A0A343TJR6_9EURY</name>